<sequence>MTGFAGLVAARGAPVDPALSKTMAAAIARMGPDRRDSWQGEGVFLAHALLATTEEEVADRQPLSFDGAVHLVADARIDGREALVDALRAAGREARLDAPDSQLILHAWHAWGEACVDRLIGDFAFAIWDTRTRRLFCARDQFGTVPFYFAQVGETFLFGNAVPALLAHPGLDRSLNRRAIGDYLLLGYALDRDEGSYRAIRRLPPAHCMTVADGEVRQRRYWQLPEADFAEAERMSPDELTERFGAVFDAAVRDRLRSPRIATTLSGGMDSTMIAAAAKREGAGRSEIHAWSYGSDWLMPDRERPLAQRCADHLGIPFNPVSVERIYTDPPRGVFRAPPEPRMELRTSSFHLVGEELVDRGIRVLLLGMGGDAIVGGGVTHWVSLVRQRRYARLMRETIRFWRHHRRRPPFKSVLARLRATGTRPIAGMIDPGLIVEERMDERWRALCASQLGDPREGMASHPFWTELLVAAHPESTGLKLRVRQPMFDVRLIEAAMRVPPMPWQFDKAILRRRAQGLLPPEIVGRPKTVFGVNGSWEAARRGLEPWLEPLARAEVLDGYVDRPRLAQILASIGTLPPHRYSSQVMLPAGLAAWLGADLGPGGTVWRV</sequence>
<keyword evidence="6" id="KW-0315">Glutamine amidotransferase</keyword>
<evidence type="ECO:0000256" key="7">
    <source>
        <dbReference type="ARBA" id="ARBA00048741"/>
    </source>
</evidence>
<comment type="caution">
    <text evidence="9">The sequence shown here is derived from an EMBL/GenBank/DDBJ whole genome shotgun (WGS) entry which is preliminary data.</text>
</comment>
<dbReference type="SUPFAM" id="SSF56235">
    <property type="entry name" value="N-terminal nucleophile aminohydrolases (Ntn hydrolases)"/>
    <property type="match status" value="1"/>
</dbReference>
<comment type="pathway">
    <text evidence="1">Amino-acid biosynthesis; L-asparagine biosynthesis; L-asparagine from L-aspartate (L-Gln route): step 1/1.</text>
</comment>
<dbReference type="Proteomes" id="UP001427805">
    <property type="component" value="Unassembled WGS sequence"/>
</dbReference>
<name>A0ABV0BF45_9SPHN</name>
<dbReference type="Gene3D" id="3.60.20.10">
    <property type="entry name" value="Glutamine Phosphoribosylpyrophosphate, subunit 1, domain 1"/>
    <property type="match status" value="1"/>
</dbReference>
<dbReference type="PANTHER" id="PTHR43284:SF1">
    <property type="entry name" value="ASPARAGINE SYNTHETASE"/>
    <property type="match status" value="1"/>
</dbReference>
<feature type="domain" description="Glutamine amidotransferase type-2" evidence="8">
    <location>
        <begin position="2"/>
        <end position="214"/>
    </location>
</feature>
<dbReference type="InterPro" id="IPR006426">
    <property type="entry name" value="Asn_synth_AEB"/>
</dbReference>
<dbReference type="InterPro" id="IPR001962">
    <property type="entry name" value="Asn_synthase"/>
</dbReference>
<dbReference type="Pfam" id="PF00733">
    <property type="entry name" value="Asn_synthase"/>
    <property type="match status" value="1"/>
</dbReference>
<comment type="catalytic activity">
    <reaction evidence="7">
        <text>L-aspartate + L-glutamine + ATP + H2O = L-asparagine + L-glutamate + AMP + diphosphate + H(+)</text>
        <dbReference type="Rhea" id="RHEA:12228"/>
        <dbReference type="ChEBI" id="CHEBI:15377"/>
        <dbReference type="ChEBI" id="CHEBI:15378"/>
        <dbReference type="ChEBI" id="CHEBI:29985"/>
        <dbReference type="ChEBI" id="CHEBI:29991"/>
        <dbReference type="ChEBI" id="CHEBI:30616"/>
        <dbReference type="ChEBI" id="CHEBI:33019"/>
        <dbReference type="ChEBI" id="CHEBI:58048"/>
        <dbReference type="ChEBI" id="CHEBI:58359"/>
        <dbReference type="ChEBI" id="CHEBI:456215"/>
        <dbReference type="EC" id="6.3.5.4"/>
    </reaction>
</comment>
<reference evidence="9 10" key="1">
    <citation type="submission" date="2024-05" db="EMBL/GenBank/DDBJ databases">
        <title>Sphingomonas sp. HF-S3 16S ribosomal RNA gene Genome sequencing and assembly.</title>
        <authorList>
            <person name="Lee H."/>
        </authorList>
    </citation>
    <scope>NUCLEOTIDE SEQUENCE [LARGE SCALE GENOMIC DNA]</scope>
    <source>
        <strain evidence="9 10">HF-S3</strain>
    </source>
</reference>
<dbReference type="EMBL" id="JBDIZK010000019">
    <property type="protein sequence ID" value="MEN3749872.1"/>
    <property type="molecule type" value="Genomic_DNA"/>
</dbReference>
<gene>
    <name evidence="9" type="ORF">TPR58_22055</name>
</gene>
<dbReference type="CDD" id="cd00712">
    <property type="entry name" value="AsnB"/>
    <property type="match status" value="1"/>
</dbReference>
<dbReference type="EC" id="6.3.5.4" evidence="3"/>
<organism evidence="9 10">
    <name type="scientific">Sphingomonas rustica</name>
    <dbReference type="NCBI Taxonomy" id="3103142"/>
    <lineage>
        <taxon>Bacteria</taxon>
        <taxon>Pseudomonadati</taxon>
        <taxon>Pseudomonadota</taxon>
        <taxon>Alphaproteobacteria</taxon>
        <taxon>Sphingomonadales</taxon>
        <taxon>Sphingomonadaceae</taxon>
        <taxon>Sphingomonas</taxon>
    </lineage>
</organism>
<protein>
    <recommendedName>
        <fullName evidence="3">asparagine synthase (glutamine-hydrolyzing)</fullName>
        <ecNumber evidence="3">6.3.5.4</ecNumber>
    </recommendedName>
</protein>
<keyword evidence="10" id="KW-1185">Reference proteome</keyword>
<dbReference type="PROSITE" id="PS51278">
    <property type="entry name" value="GATASE_TYPE_2"/>
    <property type="match status" value="1"/>
</dbReference>
<evidence type="ECO:0000256" key="6">
    <source>
        <dbReference type="ARBA" id="ARBA00022962"/>
    </source>
</evidence>
<dbReference type="CDD" id="cd01991">
    <property type="entry name" value="Asn_synthase_B_C"/>
    <property type="match status" value="1"/>
</dbReference>
<evidence type="ECO:0000256" key="5">
    <source>
        <dbReference type="ARBA" id="ARBA00022840"/>
    </source>
</evidence>
<dbReference type="InterPro" id="IPR033738">
    <property type="entry name" value="AsnB_N"/>
</dbReference>
<evidence type="ECO:0000256" key="2">
    <source>
        <dbReference type="ARBA" id="ARBA00005752"/>
    </source>
</evidence>
<dbReference type="PANTHER" id="PTHR43284">
    <property type="entry name" value="ASPARAGINE SYNTHETASE (GLUTAMINE-HYDROLYZING)"/>
    <property type="match status" value="1"/>
</dbReference>
<dbReference type="InterPro" id="IPR051786">
    <property type="entry name" value="ASN_synthetase/amidase"/>
</dbReference>
<dbReference type="InterPro" id="IPR029055">
    <property type="entry name" value="Ntn_hydrolases_N"/>
</dbReference>
<comment type="similarity">
    <text evidence="2">Belongs to the asparagine synthetase family.</text>
</comment>
<evidence type="ECO:0000256" key="3">
    <source>
        <dbReference type="ARBA" id="ARBA00012737"/>
    </source>
</evidence>
<evidence type="ECO:0000259" key="8">
    <source>
        <dbReference type="PROSITE" id="PS51278"/>
    </source>
</evidence>
<evidence type="ECO:0000313" key="9">
    <source>
        <dbReference type="EMBL" id="MEN3749872.1"/>
    </source>
</evidence>
<keyword evidence="4" id="KW-0547">Nucleotide-binding</keyword>
<dbReference type="Gene3D" id="3.40.50.620">
    <property type="entry name" value="HUPs"/>
    <property type="match status" value="1"/>
</dbReference>
<accession>A0ABV0BF45</accession>
<dbReference type="InterPro" id="IPR014729">
    <property type="entry name" value="Rossmann-like_a/b/a_fold"/>
</dbReference>
<dbReference type="Pfam" id="PF13537">
    <property type="entry name" value="GATase_7"/>
    <property type="match status" value="1"/>
</dbReference>
<evidence type="ECO:0000313" key="10">
    <source>
        <dbReference type="Proteomes" id="UP001427805"/>
    </source>
</evidence>
<dbReference type="SUPFAM" id="SSF52402">
    <property type="entry name" value="Adenine nucleotide alpha hydrolases-like"/>
    <property type="match status" value="1"/>
</dbReference>
<evidence type="ECO:0000256" key="4">
    <source>
        <dbReference type="ARBA" id="ARBA00022741"/>
    </source>
</evidence>
<dbReference type="PIRSF" id="PIRSF001589">
    <property type="entry name" value="Asn_synthetase_glu-h"/>
    <property type="match status" value="1"/>
</dbReference>
<proteinExistence type="inferred from homology"/>
<dbReference type="RefSeq" id="WP_346248923.1">
    <property type="nucleotide sequence ID" value="NZ_JBDIZK010000019.1"/>
</dbReference>
<dbReference type="InterPro" id="IPR017932">
    <property type="entry name" value="GATase_2_dom"/>
</dbReference>
<evidence type="ECO:0000256" key="1">
    <source>
        <dbReference type="ARBA" id="ARBA00005187"/>
    </source>
</evidence>
<keyword evidence="5" id="KW-0067">ATP-binding</keyword>